<comment type="caution">
    <text evidence="2">The sequence shown here is derived from an EMBL/GenBank/DDBJ whole genome shotgun (WGS) entry which is preliminary data.</text>
</comment>
<sequence length="211" mass="22680">MAFGAAQAFAVAPKTGYAPGCEPHPSCPFGNSGKPGQPGFTDPLPPPRRCSGSAAVAGPRGTGHPTPDSSSPDPLDARFTGFRRIPVSPHRRQCHAGLPSPEHRAMPMLALLLLCAGLFGGDADAGDVSLRRQILQADAGHAGAPAARDPATLQLYRLRQDRVLRVGYQPLAADGQQQRSRPARYAQVWERVEGHWKLQRMISIDEWVAQR</sequence>
<evidence type="ECO:0008006" key="4">
    <source>
        <dbReference type="Google" id="ProtNLM"/>
    </source>
</evidence>
<name>A0A9P6Y3U2_9FUNG</name>
<feature type="region of interest" description="Disordered" evidence="1">
    <location>
        <begin position="22"/>
        <end position="79"/>
    </location>
</feature>
<keyword evidence="3" id="KW-1185">Reference proteome</keyword>
<gene>
    <name evidence="2" type="ORF">G6F50_014654</name>
</gene>
<dbReference type="AlphaFoldDB" id="A0A9P6Y3U2"/>
<dbReference type="Proteomes" id="UP000740926">
    <property type="component" value="Unassembled WGS sequence"/>
</dbReference>
<evidence type="ECO:0000313" key="2">
    <source>
        <dbReference type="EMBL" id="KAG1538509.1"/>
    </source>
</evidence>
<accession>A0A9P6Y3U2</accession>
<protein>
    <recommendedName>
        <fullName evidence="4">DUF4440 domain-containing protein</fullName>
    </recommendedName>
</protein>
<dbReference type="EMBL" id="JAANIU010007233">
    <property type="protein sequence ID" value="KAG1538509.1"/>
    <property type="molecule type" value="Genomic_DNA"/>
</dbReference>
<proteinExistence type="predicted"/>
<reference evidence="2 3" key="1">
    <citation type="journal article" date="2020" name="Microb. Genom.">
        <title>Genetic diversity of clinical and environmental Mucorales isolates obtained from an investigation of mucormycosis cases among solid organ transplant recipients.</title>
        <authorList>
            <person name="Nguyen M.H."/>
            <person name="Kaul D."/>
            <person name="Muto C."/>
            <person name="Cheng S.J."/>
            <person name="Richter R.A."/>
            <person name="Bruno V.M."/>
            <person name="Liu G."/>
            <person name="Beyhan S."/>
            <person name="Sundermann A.J."/>
            <person name="Mounaud S."/>
            <person name="Pasculle A.W."/>
            <person name="Nierman W.C."/>
            <person name="Driscoll E."/>
            <person name="Cumbie R."/>
            <person name="Clancy C.J."/>
            <person name="Dupont C.L."/>
        </authorList>
    </citation>
    <scope>NUCLEOTIDE SEQUENCE [LARGE SCALE GENOMIC DNA]</scope>
    <source>
        <strain evidence="2 3">GL24</strain>
    </source>
</reference>
<organism evidence="2 3">
    <name type="scientific">Rhizopus delemar</name>
    <dbReference type="NCBI Taxonomy" id="936053"/>
    <lineage>
        <taxon>Eukaryota</taxon>
        <taxon>Fungi</taxon>
        <taxon>Fungi incertae sedis</taxon>
        <taxon>Mucoromycota</taxon>
        <taxon>Mucoromycotina</taxon>
        <taxon>Mucoromycetes</taxon>
        <taxon>Mucorales</taxon>
        <taxon>Mucorineae</taxon>
        <taxon>Rhizopodaceae</taxon>
        <taxon>Rhizopus</taxon>
    </lineage>
</organism>
<evidence type="ECO:0000313" key="3">
    <source>
        <dbReference type="Proteomes" id="UP000740926"/>
    </source>
</evidence>
<evidence type="ECO:0000256" key="1">
    <source>
        <dbReference type="SAM" id="MobiDB-lite"/>
    </source>
</evidence>